<keyword evidence="2 3" id="KW-0175">Coiled coil</keyword>
<protein>
    <recommendedName>
        <fullName evidence="7">Charged multivesicular body protein 5</fullName>
    </recommendedName>
</protein>
<feature type="coiled-coil region" evidence="3">
    <location>
        <begin position="64"/>
        <end position="147"/>
    </location>
</feature>
<dbReference type="GO" id="GO:0005771">
    <property type="term" value="C:multivesicular body"/>
    <property type="evidence" value="ECO:0007669"/>
    <property type="project" value="TreeGrafter"/>
</dbReference>
<dbReference type="Proteomes" id="UP001050691">
    <property type="component" value="Unassembled WGS sequence"/>
</dbReference>
<name>A0AAV5A266_9AGAM</name>
<proteinExistence type="inferred from homology"/>
<dbReference type="EMBL" id="BPWL01000002">
    <property type="protein sequence ID" value="GJJ07527.1"/>
    <property type="molecule type" value="Genomic_DNA"/>
</dbReference>
<feature type="region of interest" description="Disordered" evidence="4">
    <location>
        <begin position="171"/>
        <end position="217"/>
    </location>
</feature>
<reference evidence="5" key="1">
    <citation type="submission" date="2021-10" db="EMBL/GenBank/DDBJ databases">
        <title>De novo Genome Assembly of Clathrus columnatus (Basidiomycota, Fungi) Using Illumina and Nanopore Sequence Data.</title>
        <authorList>
            <person name="Ogiso-Tanaka E."/>
            <person name="Itagaki H."/>
            <person name="Hosoya T."/>
            <person name="Hosaka K."/>
        </authorList>
    </citation>
    <scope>NUCLEOTIDE SEQUENCE</scope>
    <source>
        <strain evidence="5">MO-923</strain>
    </source>
</reference>
<feature type="compositionally biased region" description="Polar residues" evidence="4">
    <location>
        <begin position="1"/>
        <end position="16"/>
    </location>
</feature>
<feature type="region of interest" description="Disordered" evidence="4">
    <location>
        <begin position="1"/>
        <end position="22"/>
    </location>
</feature>
<evidence type="ECO:0000313" key="6">
    <source>
        <dbReference type="Proteomes" id="UP001050691"/>
    </source>
</evidence>
<dbReference type="PANTHER" id="PTHR22761:SF12">
    <property type="entry name" value="CHARGED MULTIVESICULAR BODY PROTEIN 5"/>
    <property type="match status" value="1"/>
</dbReference>
<keyword evidence="6" id="KW-1185">Reference proteome</keyword>
<sequence length="217" mass="24478">MDRFFGSSSRKPQTTLADAVSSIDARTQSIEVKIRKLDAELGRYKDQMSKMRNGPGKNAVQERAIRVLRQRKLYEAQIAQLSQQSFNMESATLATENLRNTMATVKAMEQANKELKKQYGKVDIDKIESVHLDMEDLLEQANEIQESLARSYAVPDEIDETELQAELDALELEEEDEPSYLADLNKAPDFVDEPPVEESSLKEENKEAVKTAAYSGS</sequence>
<dbReference type="Pfam" id="PF03357">
    <property type="entry name" value="Snf7"/>
    <property type="match status" value="1"/>
</dbReference>
<dbReference type="GO" id="GO:0032511">
    <property type="term" value="P:late endosome to vacuole transport via multivesicular body sorting pathway"/>
    <property type="evidence" value="ECO:0007669"/>
    <property type="project" value="TreeGrafter"/>
</dbReference>
<organism evidence="5 6">
    <name type="scientific">Clathrus columnatus</name>
    <dbReference type="NCBI Taxonomy" id="1419009"/>
    <lineage>
        <taxon>Eukaryota</taxon>
        <taxon>Fungi</taxon>
        <taxon>Dikarya</taxon>
        <taxon>Basidiomycota</taxon>
        <taxon>Agaricomycotina</taxon>
        <taxon>Agaricomycetes</taxon>
        <taxon>Phallomycetidae</taxon>
        <taxon>Phallales</taxon>
        <taxon>Clathraceae</taxon>
        <taxon>Clathrus</taxon>
    </lineage>
</organism>
<evidence type="ECO:0000256" key="1">
    <source>
        <dbReference type="ARBA" id="ARBA00006190"/>
    </source>
</evidence>
<evidence type="ECO:0008006" key="7">
    <source>
        <dbReference type="Google" id="ProtNLM"/>
    </source>
</evidence>
<evidence type="ECO:0000256" key="3">
    <source>
        <dbReference type="SAM" id="Coils"/>
    </source>
</evidence>
<dbReference type="InterPro" id="IPR005024">
    <property type="entry name" value="Snf7_fam"/>
</dbReference>
<dbReference type="Gene3D" id="6.10.250.1710">
    <property type="match status" value="1"/>
</dbReference>
<evidence type="ECO:0000256" key="2">
    <source>
        <dbReference type="ARBA" id="ARBA00023054"/>
    </source>
</evidence>
<comment type="caution">
    <text evidence="5">The sequence shown here is derived from an EMBL/GenBank/DDBJ whole genome shotgun (WGS) entry which is preliminary data.</text>
</comment>
<gene>
    <name evidence="5" type="ORF">Clacol_001729</name>
</gene>
<feature type="compositionally biased region" description="Basic and acidic residues" evidence="4">
    <location>
        <begin position="199"/>
        <end position="209"/>
    </location>
</feature>
<dbReference type="GO" id="GO:0006900">
    <property type="term" value="P:vesicle budding from membrane"/>
    <property type="evidence" value="ECO:0007669"/>
    <property type="project" value="TreeGrafter"/>
</dbReference>
<evidence type="ECO:0000256" key="4">
    <source>
        <dbReference type="SAM" id="MobiDB-lite"/>
    </source>
</evidence>
<comment type="similarity">
    <text evidence="1">Belongs to the SNF7 family.</text>
</comment>
<accession>A0AAV5A266</accession>
<evidence type="ECO:0000313" key="5">
    <source>
        <dbReference type="EMBL" id="GJJ07527.1"/>
    </source>
</evidence>
<dbReference type="PANTHER" id="PTHR22761">
    <property type="entry name" value="CHARGED MULTIVESICULAR BODY PROTEIN"/>
    <property type="match status" value="1"/>
</dbReference>
<dbReference type="AlphaFoldDB" id="A0AAV5A266"/>